<dbReference type="Gene3D" id="3.40.1350.10">
    <property type="match status" value="1"/>
</dbReference>
<evidence type="ECO:0000313" key="1">
    <source>
        <dbReference type="EMBL" id="QIX19825.1"/>
    </source>
</evidence>
<dbReference type="AlphaFoldDB" id="A0A6H0ZG89"/>
<organism evidence="1 2">
    <name type="scientific">Agrobacterium pusense</name>
    <dbReference type="NCBI Taxonomy" id="648995"/>
    <lineage>
        <taxon>Bacteria</taxon>
        <taxon>Pseudomonadati</taxon>
        <taxon>Pseudomonadota</taxon>
        <taxon>Alphaproteobacteria</taxon>
        <taxon>Hyphomicrobiales</taxon>
        <taxon>Rhizobiaceae</taxon>
        <taxon>Rhizobium/Agrobacterium group</taxon>
        <taxon>Agrobacterium</taxon>
    </lineage>
</organism>
<dbReference type="RefSeq" id="WP_136883782.1">
    <property type="nucleotide sequence ID" value="NZ_CP050896.1"/>
</dbReference>
<dbReference type="EMBL" id="CP050896">
    <property type="protein sequence ID" value="QIX19825.1"/>
    <property type="molecule type" value="Genomic_DNA"/>
</dbReference>
<name>A0A6H0ZG89_9HYPH</name>
<reference evidence="1 2" key="1">
    <citation type="submission" date="2020-04" db="EMBL/GenBank/DDBJ databases">
        <title>FDA dAtabase for Regulatory Grade micrObial Sequences (FDA-ARGOS): Supporting development and validation of Infectious Disease Dx tests.</title>
        <authorList>
            <person name="Sciortino C."/>
            <person name="Tallon L."/>
            <person name="Sadzewicz L."/>
            <person name="Vavikolanu K."/>
            <person name="Mehta A."/>
            <person name="Aluvathingal J."/>
            <person name="Nadendla S."/>
            <person name="Nandy P."/>
            <person name="Geyer C."/>
            <person name="Yan Y."/>
            <person name="Sichtig H."/>
        </authorList>
    </citation>
    <scope>NUCLEOTIDE SEQUENCE [LARGE SCALE GENOMIC DNA]</scope>
    <source>
        <strain evidence="1 2">FDAARGOS_633</strain>
    </source>
</reference>
<proteinExistence type="predicted"/>
<dbReference type="GO" id="GO:0003676">
    <property type="term" value="F:nucleic acid binding"/>
    <property type="evidence" value="ECO:0007669"/>
    <property type="project" value="InterPro"/>
</dbReference>
<sequence>MDVRSPQVTGNAASHYAAWQLSRRGWNVMLTSRNAKGSDLFCANDSETIFFGVQSKGLTKRDPVGLGSNLANLRSDWWIITIKAKTDSPICFIMTLQEVKDLCHHSDPTKSRTGTASIWLQPSAYDQPQFREAWHRFETLSLIVEK</sequence>
<dbReference type="InterPro" id="IPR011856">
    <property type="entry name" value="tRNA_endonuc-like_dom_sf"/>
</dbReference>
<dbReference type="Proteomes" id="UP000500870">
    <property type="component" value="Chromosome 2"/>
</dbReference>
<gene>
    <name evidence="1" type="ORF">FOB41_01265</name>
</gene>
<accession>A0A6H0ZG89</accession>
<protein>
    <submittedName>
        <fullName evidence="1">Uncharacterized protein</fullName>
    </submittedName>
</protein>
<evidence type="ECO:0000313" key="2">
    <source>
        <dbReference type="Proteomes" id="UP000500870"/>
    </source>
</evidence>